<dbReference type="InterPro" id="IPR035994">
    <property type="entry name" value="Nucleoside_phosphorylase_sf"/>
</dbReference>
<proteinExistence type="predicted"/>
<protein>
    <recommendedName>
        <fullName evidence="3">Nucleoside phosphorylase</fullName>
    </recommendedName>
</protein>
<dbReference type="STRING" id="1121345.SAMN02745217_00719"/>
<organism evidence="1 2">
    <name type="scientific">Anaerocolumna xylanovorans DSM 12503</name>
    <dbReference type="NCBI Taxonomy" id="1121345"/>
    <lineage>
        <taxon>Bacteria</taxon>
        <taxon>Bacillati</taxon>
        <taxon>Bacillota</taxon>
        <taxon>Clostridia</taxon>
        <taxon>Lachnospirales</taxon>
        <taxon>Lachnospiraceae</taxon>
        <taxon>Anaerocolumna</taxon>
    </lineage>
</organism>
<dbReference type="AlphaFoldDB" id="A0A1M7XZU7"/>
<keyword evidence="2" id="KW-1185">Reference proteome</keyword>
<dbReference type="GO" id="GO:0009116">
    <property type="term" value="P:nucleoside metabolic process"/>
    <property type="evidence" value="ECO:0007669"/>
    <property type="project" value="InterPro"/>
</dbReference>
<dbReference type="GO" id="GO:0042601">
    <property type="term" value="C:endospore-forming forespore"/>
    <property type="evidence" value="ECO:0007669"/>
    <property type="project" value="TreeGrafter"/>
</dbReference>
<dbReference type="GO" id="GO:1904047">
    <property type="term" value="F:S-adenosyl-L-methionine binding"/>
    <property type="evidence" value="ECO:0007669"/>
    <property type="project" value="TreeGrafter"/>
</dbReference>
<name>A0A1M7XZU7_9FIRM</name>
<reference evidence="1 2" key="1">
    <citation type="submission" date="2016-12" db="EMBL/GenBank/DDBJ databases">
        <authorList>
            <person name="Song W.-J."/>
            <person name="Kurnit D.M."/>
        </authorList>
    </citation>
    <scope>NUCLEOTIDE SEQUENCE [LARGE SCALE GENOMIC DNA]</scope>
    <source>
        <strain evidence="1 2">DSM 12503</strain>
    </source>
</reference>
<dbReference type="SUPFAM" id="SSF53167">
    <property type="entry name" value="Purine and uridine phosphorylases"/>
    <property type="match status" value="1"/>
</dbReference>
<accession>A0A1M7XZU7</accession>
<dbReference type="PANTHER" id="PTHR37822">
    <property type="entry name" value="SPORE PHOTOPRODUCT LYASE-RELATED"/>
    <property type="match status" value="1"/>
</dbReference>
<evidence type="ECO:0000313" key="1">
    <source>
        <dbReference type="EMBL" id="SHO44778.1"/>
    </source>
</evidence>
<evidence type="ECO:0008006" key="3">
    <source>
        <dbReference type="Google" id="ProtNLM"/>
    </source>
</evidence>
<dbReference type="RefSeq" id="WP_073587399.1">
    <property type="nucleotide sequence ID" value="NZ_FRFD01000003.1"/>
</dbReference>
<dbReference type="EMBL" id="FRFD01000003">
    <property type="protein sequence ID" value="SHO44778.1"/>
    <property type="molecule type" value="Genomic_DNA"/>
</dbReference>
<gene>
    <name evidence="1" type="ORF">SAMN02745217_00719</name>
</gene>
<dbReference type="Proteomes" id="UP000184612">
    <property type="component" value="Unassembled WGS sequence"/>
</dbReference>
<dbReference type="GO" id="GO:0003913">
    <property type="term" value="F:DNA photolyase activity"/>
    <property type="evidence" value="ECO:0007669"/>
    <property type="project" value="TreeGrafter"/>
</dbReference>
<dbReference type="InterPro" id="IPR049539">
    <property type="entry name" value="SPL"/>
</dbReference>
<dbReference type="Gene3D" id="3.40.50.1580">
    <property type="entry name" value="Nucleoside phosphorylase domain"/>
    <property type="match status" value="1"/>
</dbReference>
<dbReference type="GO" id="GO:0051539">
    <property type="term" value="F:4 iron, 4 sulfur cluster binding"/>
    <property type="evidence" value="ECO:0007669"/>
    <property type="project" value="TreeGrafter"/>
</dbReference>
<evidence type="ECO:0000313" key="2">
    <source>
        <dbReference type="Proteomes" id="UP000184612"/>
    </source>
</evidence>
<sequence length="294" mass="33312">MEGAGCLLFAFTLMLIIAAALYSEAKPFIEFFNLKKDLYFSSFQVFRNEDTVLYITGTGPMEAAIVTSSFLTRESLSGSDLLLNVGICGSRRKDLPMGTPILCNKLIEQETGHTYFPDVLYTHPFIEGSIITSFCSAENSLFEEASLSFADMEAAAIYQAGSYFFQPHQMLFIKIISDYLMPATETGDKAIDVSGLVSSNVRIIAGWITELMNKIPHKTNDFTREEAEYIEELSRNLKLSVTMEHELRQYLRYYKLVNGDFFPFAMHLAEELPLPVKSKTEGKKYLDYFKKNLL</sequence>
<dbReference type="PANTHER" id="PTHR37822:SF2">
    <property type="entry name" value="SPORE PHOTOPRODUCT LYASE"/>
    <property type="match status" value="1"/>
</dbReference>